<evidence type="ECO:0000313" key="1">
    <source>
        <dbReference type="EMBL" id="EXG80025.1"/>
    </source>
</evidence>
<dbReference type="Proteomes" id="UP000021053">
    <property type="component" value="Unassembled WGS sequence"/>
</dbReference>
<gene>
    <name evidence="1" type="ORF">CryarDRAFT_1084</name>
</gene>
<proteinExistence type="predicted"/>
<accession>A0A010YID5</accession>
<comment type="caution">
    <text evidence="1">The sequence shown here is derived from an EMBL/GenBank/DDBJ whole genome shotgun (WGS) entry which is preliminary data.</text>
</comment>
<dbReference type="HOGENOM" id="CLU_3327021_0_0_11"/>
<protein>
    <submittedName>
        <fullName evidence="1">Uncharacterized protein</fullName>
    </submittedName>
</protein>
<organism evidence="1 2">
    <name type="scientific">Cryptosporangium arvum DSM 44712</name>
    <dbReference type="NCBI Taxonomy" id="927661"/>
    <lineage>
        <taxon>Bacteria</taxon>
        <taxon>Bacillati</taxon>
        <taxon>Actinomycetota</taxon>
        <taxon>Actinomycetes</taxon>
        <taxon>Cryptosporangiales</taxon>
        <taxon>Cryptosporangiaceae</taxon>
        <taxon>Cryptosporangium</taxon>
    </lineage>
</organism>
<dbReference type="AlphaFoldDB" id="A0A010YID5"/>
<name>A0A010YID5_9ACTN</name>
<reference evidence="1 2" key="1">
    <citation type="submission" date="2013-07" db="EMBL/GenBank/DDBJ databases">
        <authorList>
            <consortium name="DOE Joint Genome Institute"/>
            <person name="Eisen J."/>
            <person name="Huntemann M."/>
            <person name="Han J."/>
            <person name="Chen A."/>
            <person name="Kyrpides N."/>
            <person name="Mavromatis K."/>
            <person name="Markowitz V."/>
            <person name="Palaniappan K."/>
            <person name="Ivanova N."/>
            <person name="Schaumberg A."/>
            <person name="Pati A."/>
            <person name="Liolios K."/>
            <person name="Nordberg H.P."/>
            <person name="Cantor M.N."/>
            <person name="Hua S.X."/>
            <person name="Woyke T."/>
        </authorList>
    </citation>
    <scope>NUCLEOTIDE SEQUENCE [LARGE SCALE GENOMIC DNA]</scope>
    <source>
        <strain evidence="1 2">DSM 44712</strain>
    </source>
</reference>
<sequence length="38" mass="4082">MARIYSVGPTELRTLTAAGLVAFHDDLQLLTNERPPGG</sequence>
<evidence type="ECO:0000313" key="2">
    <source>
        <dbReference type="Proteomes" id="UP000021053"/>
    </source>
</evidence>
<dbReference type="EMBL" id="JFBT01000001">
    <property type="protein sequence ID" value="EXG80025.1"/>
    <property type="molecule type" value="Genomic_DNA"/>
</dbReference>
<keyword evidence="2" id="KW-1185">Reference proteome</keyword>